<dbReference type="AlphaFoldDB" id="A0AA36NMJ1"/>
<comment type="caution">
    <text evidence="1">The sequence shown here is derived from an EMBL/GenBank/DDBJ whole genome shotgun (WGS) entry which is preliminary data.</text>
</comment>
<protein>
    <submittedName>
        <fullName evidence="1">Uncharacterized protein</fullName>
    </submittedName>
</protein>
<evidence type="ECO:0000313" key="1">
    <source>
        <dbReference type="EMBL" id="CAJ1409538.1"/>
    </source>
</evidence>
<dbReference type="EMBL" id="CAUJNA010003772">
    <property type="protein sequence ID" value="CAJ1409538.1"/>
    <property type="molecule type" value="Genomic_DNA"/>
</dbReference>
<name>A0AA36NMJ1_9DINO</name>
<accession>A0AA36NMJ1</accession>
<proteinExistence type="predicted"/>
<dbReference type="Proteomes" id="UP001178507">
    <property type="component" value="Unassembled WGS sequence"/>
</dbReference>
<evidence type="ECO:0000313" key="2">
    <source>
        <dbReference type="Proteomes" id="UP001178507"/>
    </source>
</evidence>
<reference evidence="1" key="1">
    <citation type="submission" date="2023-08" db="EMBL/GenBank/DDBJ databases">
        <authorList>
            <person name="Chen Y."/>
            <person name="Shah S."/>
            <person name="Dougan E. K."/>
            <person name="Thang M."/>
            <person name="Chan C."/>
        </authorList>
    </citation>
    <scope>NUCLEOTIDE SEQUENCE</scope>
</reference>
<sequence length="171" mass="18990">MPARAVLGACFRSGPALFQVQILVQGPILASRLRTGSTAAQHTRSLQEAQLHGDTVHQPPKFIIPTNDGEDGVEVKAKPWHEVQVQYALTDLGRPDGSTGGFYGLMRRTRFIKLEVLRRLFAEDGDAYRPGVEGDFRDETLSQPLTNALAQLVCNIFGARLWELWLFGMLD</sequence>
<gene>
    <name evidence="1" type="ORF">EVOR1521_LOCUS30614</name>
</gene>
<organism evidence="1 2">
    <name type="scientific">Effrenium voratum</name>
    <dbReference type="NCBI Taxonomy" id="2562239"/>
    <lineage>
        <taxon>Eukaryota</taxon>
        <taxon>Sar</taxon>
        <taxon>Alveolata</taxon>
        <taxon>Dinophyceae</taxon>
        <taxon>Suessiales</taxon>
        <taxon>Symbiodiniaceae</taxon>
        <taxon>Effrenium</taxon>
    </lineage>
</organism>
<keyword evidence="2" id="KW-1185">Reference proteome</keyword>